<comment type="cofactor">
    <cofactor evidence="1">
        <name>pyruvate</name>
        <dbReference type="ChEBI" id="CHEBI:15361"/>
    </cofactor>
</comment>
<dbReference type="InterPro" id="IPR033177">
    <property type="entry name" value="PSD-B"/>
</dbReference>
<organism evidence="13 14">
    <name type="scientific">Ereboglobus luteus</name>
    <dbReference type="NCBI Taxonomy" id="1796921"/>
    <lineage>
        <taxon>Bacteria</taxon>
        <taxon>Pseudomonadati</taxon>
        <taxon>Verrucomicrobiota</taxon>
        <taxon>Opitutia</taxon>
        <taxon>Opitutales</taxon>
        <taxon>Opitutaceae</taxon>
        <taxon>Ereboglobus</taxon>
    </lineage>
</organism>
<dbReference type="AlphaFoldDB" id="A0A2U8E6M4"/>
<keyword evidence="11" id="KW-0670">Pyruvate</keyword>
<dbReference type="UniPathway" id="UPA00558"/>
<evidence type="ECO:0000256" key="4">
    <source>
        <dbReference type="ARBA" id="ARBA00022516"/>
    </source>
</evidence>
<keyword evidence="10" id="KW-1208">Phospholipid metabolism</keyword>
<dbReference type="KEGG" id="elut:CKA38_03155"/>
<keyword evidence="8" id="KW-0594">Phospholipid biosynthesis</keyword>
<evidence type="ECO:0000256" key="2">
    <source>
        <dbReference type="ARBA" id="ARBA00005189"/>
    </source>
</evidence>
<keyword evidence="6" id="KW-0443">Lipid metabolism</keyword>
<keyword evidence="4" id="KW-0444">Lipid biosynthesis</keyword>
<evidence type="ECO:0000256" key="5">
    <source>
        <dbReference type="ARBA" id="ARBA00022793"/>
    </source>
</evidence>
<evidence type="ECO:0000256" key="3">
    <source>
        <dbReference type="ARBA" id="ARBA00012243"/>
    </source>
</evidence>
<evidence type="ECO:0000256" key="7">
    <source>
        <dbReference type="ARBA" id="ARBA00023145"/>
    </source>
</evidence>
<gene>
    <name evidence="13" type="primary">psd</name>
    <name evidence="13" type="ORF">CKA38_03155</name>
</gene>
<dbReference type="RefSeq" id="WP_108826381.1">
    <property type="nucleotide sequence ID" value="NZ_CP023004.1"/>
</dbReference>
<evidence type="ECO:0000313" key="13">
    <source>
        <dbReference type="EMBL" id="AWI10480.1"/>
    </source>
</evidence>
<dbReference type="Pfam" id="PF02666">
    <property type="entry name" value="PS_Dcarbxylase"/>
    <property type="match status" value="1"/>
</dbReference>
<comment type="pathway">
    <text evidence="2">Lipid metabolism.</text>
</comment>
<dbReference type="NCBIfam" id="TIGR00163">
    <property type="entry name" value="PS_decarb"/>
    <property type="match status" value="1"/>
</dbReference>
<evidence type="ECO:0000256" key="12">
    <source>
        <dbReference type="ARBA" id="ARBA00024326"/>
    </source>
</evidence>
<protein>
    <recommendedName>
        <fullName evidence="3">phosphatidylserine decarboxylase</fullName>
        <ecNumber evidence="3">4.1.1.65</ecNumber>
    </recommendedName>
</protein>
<dbReference type="PANTHER" id="PTHR10067:SF17">
    <property type="entry name" value="PHOSPHATIDYLSERINE DECARBOXYLASE PROENZYME 2"/>
    <property type="match status" value="1"/>
</dbReference>
<proteinExistence type="predicted"/>
<dbReference type="OrthoDB" id="9802030at2"/>
<dbReference type="GO" id="GO:0006646">
    <property type="term" value="P:phosphatidylethanolamine biosynthetic process"/>
    <property type="evidence" value="ECO:0007669"/>
    <property type="project" value="UniProtKB-UniPathway"/>
</dbReference>
<sequence length="319" mass="36537">MAREPIQFYNRHTKQLETEKIYKEGWLRFTYENPVGRFFLWAFVKRKFFSWHYGWKMNWRSSARYVLPFVIDYGLEEQQGEFARSVFDFRTFNEFFMRALKREARPIAPGDDTAVFPADGRHLVFPDVDKAGGFYVKGSKFALEDLLGEGHLPEARRELTRKFAGGAMVISRLCPVDYHRFHFAAAGKAGKARLIKGALYSVHPIALRRRIEYLVQNKRMITLVETDAFGTMASIEVGATNVGSIIQTYPEDFSVKKGEEKGLFKFGGSCVITLFEKGRIKFDDDLIAQSEACVETFAKMGDRLGVRAGELRELRTADG</sequence>
<dbReference type="Proteomes" id="UP000244896">
    <property type="component" value="Chromosome"/>
</dbReference>
<dbReference type="EMBL" id="CP023004">
    <property type="protein sequence ID" value="AWI10480.1"/>
    <property type="molecule type" value="Genomic_DNA"/>
</dbReference>
<evidence type="ECO:0000256" key="1">
    <source>
        <dbReference type="ARBA" id="ARBA00001928"/>
    </source>
</evidence>
<dbReference type="EC" id="4.1.1.65" evidence="3"/>
<comment type="pathway">
    <text evidence="12">Phospholipid metabolism; phosphatidylethanolamine biosynthesis.</text>
</comment>
<evidence type="ECO:0000256" key="10">
    <source>
        <dbReference type="ARBA" id="ARBA00023264"/>
    </source>
</evidence>
<dbReference type="GO" id="GO:0004609">
    <property type="term" value="F:phosphatidylserine decarboxylase activity"/>
    <property type="evidence" value="ECO:0007669"/>
    <property type="project" value="UniProtKB-EC"/>
</dbReference>
<name>A0A2U8E6M4_9BACT</name>
<accession>A0A2U8E6M4</accession>
<keyword evidence="5" id="KW-0210">Decarboxylase</keyword>
<dbReference type="PANTHER" id="PTHR10067">
    <property type="entry name" value="PHOSPHATIDYLSERINE DECARBOXYLASE"/>
    <property type="match status" value="1"/>
</dbReference>
<evidence type="ECO:0000313" key="14">
    <source>
        <dbReference type="Proteomes" id="UP000244896"/>
    </source>
</evidence>
<evidence type="ECO:0000256" key="6">
    <source>
        <dbReference type="ARBA" id="ARBA00023098"/>
    </source>
</evidence>
<reference evidence="13 14" key="1">
    <citation type="journal article" date="2018" name="Syst. Appl. Microbiol.">
        <title>Ereboglobus luteus gen. nov. sp. nov. from cockroach guts, and new insights into the oxygen relationship of the genera Opitutus and Didymococcus (Verrucomicrobia: Opitutaceae).</title>
        <authorList>
            <person name="Tegtmeier D."/>
            <person name="Belitz A."/>
            <person name="Radek R."/>
            <person name="Heimerl T."/>
            <person name="Brune A."/>
        </authorList>
    </citation>
    <scope>NUCLEOTIDE SEQUENCE [LARGE SCALE GENOMIC DNA]</scope>
    <source>
        <strain evidence="13 14">Ho45</strain>
    </source>
</reference>
<keyword evidence="7" id="KW-0865">Zymogen</keyword>
<dbReference type="InterPro" id="IPR003817">
    <property type="entry name" value="PS_Dcarbxylase"/>
</dbReference>
<keyword evidence="9" id="KW-0456">Lyase</keyword>
<evidence type="ECO:0000256" key="9">
    <source>
        <dbReference type="ARBA" id="ARBA00023239"/>
    </source>
</evidence>
<keyword evidence="14" id="KW-1185">Reference proteome</keyword>
<evidence type="ECO:0000256" key="11">
    <source>
        <dbReference type="ARBA" id="ARBA00023317"/>
    </source>
</evidence>
<evidence type="ECO:0000256" key="8">
    <source>
        <dbReference type="ARBA" id="ARBA00023209"/>
    </source>
</evidence>